<reference evidence="5" key="2">
    <citation type="submission" date="2020-04" db="EMBL/GenBank/DDBJ databases">
        <authorList>
            <consortium name="NCBI Genome Project"/>
        </authorList>
    </citation>
    <scope>NUCLEOTIDE SEQUENCE</scope>
    <source>
        <strain evidence="5">CBS 304.34</strain>
    </source>
</reference>
<dbReference type="Gene3D" id="1.20.140.30">
    <property type="entry name" value="MOB kinase activator"/>
    <property type="match status" value="1"/>
</dbReference>
<dbReference type="SUPFAM" id="SSF101152">
    <property type="entry name" value="Mob1/phocein"/>
    <property type="match status" value="1"/>
</dbReference>
<feature type="region of interest" description="Disordered" evidence="2">
    <location>
        <begin position="292"/>
        <end position="470"/>
    </location>
</feature>
<evidence type="ECO:0000256" key="2">
    <source>
        <dbReference type="SAM" id="MobiDB-lite"/>
    </source>
</evidence>
<reference evidence="3 5" key="1">
    <citation type="journal article" date="2020" name="Stud. Mycol.">
        <title>101 Dothideomycetes genomes: a test case for predicting lifestyles and emergence of pathogens.</title>
        <authorList>
            <person name="Haridas S."/>
            <person name="Albert R."/>
            <person name="Binder M."/>
            <person name="Bloem J."/>
            <person name="Labutti K."/>
            <person name="Salamov A."/>
            <person name="Andreopoulos B."/>
            <person name="Baker S."/>
            <person name="Barry K."/>
            <person name="Bills G."/>
            <person name="Bluhm B."/>
            <person name="Cannon C."/>
            <person name="Castanera R."/>
            <person name="Culley D."/>
            <person name="Daum C."/>
            <person name="Ezra D."/>
            <person name="Gonzalez J."/>
            <person name="Henrissat B."/>
            <person name="Kuo A."/>
            <person name="Liang C."/>
            <person name="Lipzen A."/>
            <person name="Lutzoni F."/>
            <person name="Magnuson J."/>
            <person name="Mondo S."/>
            <person name="Nolan M."/>
            <person name="Ohm R."/>
            <person name="Pangilinan J."/>
            <person name="Park H.-J."/>
            <person name="Ramirez L."/>
            <person name="Alfaro M."/>
            <person name="Sun H."/>
            <person name="Tritt A."/>
            <person name="Yoshinaga Y."/>
            <person name="Zwiers L.-H."/>
            <person name="Turgeon B."/>
            <person name="Goodwin S."/>
            <person name="Spatafora J."/>
            <person name="Crous P."/>
            <person name="Grigoriev I."/>
        </authorList>
    </citation>
    <scope>NUCLEOTIDE SEQUENCE</scope>
    <source>
        <strain evidence="3 5">CBS 304.34</strain>
    </source>
</reference>
<dbReference type="OrthoDB" id="10262609at2759"/>
<dbReference type="InterPro" id="IPR036703">
    <property type="entry name" value="MOB_kinase_act_sf"/>
</dbReference>
<dbReference type="GeneID" id="54461709"/>
<feature type="binding site" evidence="1">
    <location>
        <position position="230"/>
    </location>
    <ligand>
        <name>Zn(2+)</name>
        <dbReference type="ChEBI" id="CHEBI:29105"/>
    </ligand>
</feature>
<feature type="compositionally biased region" description="Acidic residues" evidence="2">
    <location>
        <begin position="370"/>
        <end position="379"/>
    </location>
</feature>
<keyword evidence="1" id="KW-0862">Zinc</keyword>
<name>A0A6A6YA07_9PEZI</name>
<keyword evidence="4" id="KW-1185">Reference proteome</keyword>
<gene>
    <name evidence="3 5" type="ORF">BDZ99DRAFT_466600</name>
</gene>
<dbReference type="InterPro" id="IPR005301">
    <property type="entry name" value="MOB_kinase_act_fam"/>
</dbReference>
<feature type="compositionally biased region" description="Basic and acidic residues" evidence="2">
    <location>
        <begin position="292"/>
        <end position="314"/>
    </location>
</feature>
<reference evidence="5" key="3">
    <citation type="submission" date="2025-04" db="UniProtKB">
        <authorList>
            <consortium name="RefSeq"/>
        </authorList>
    </citation>
    <scope>IDENTIFICATION</scope>
    <source>
        <strain evidence="5">CBS 304.34</strain>
    </source>
</reference>
<feature type="compositionally biased region" description="Low complexity" evidence="2">
    <location>
        <begin position="1"/>
        <end position="12"/>
    </location>
</feature>
<feature type="region of interest" description="Disordered" evidence="2">
    <location>
        <begin position="1"/>
        <end position="36"/>
    </location>
</feature>
<accession>A0A6A6YA07</accession>
<protein>
    <submittedName>
        <fullName evidence="3 5">Mob1/phocein</fullName>
    </submittedName>
</protein>
<feature type="compositionally biased region" description="Low complexity" evidence="2">
    <location>
        <begin position="418"/>
        <end position="429"/>
    </location>
</feature>
<feature type="binding site" evidence="1">
    <location>
        <position position="235"/>
    </location>
    <ligand>
        <name>Zn(2+)</name>
        <dbReference type="ChEBI" id="CHEBI:29105"/>
    </ligand>
</feature>
<keyword evidence="1" id="KW-0479">Metal-binding</keyword>
<dbReference type="AlphaFoldDB" id="A0A6A6YA07"/>
<organism evidence="3">
    <name type="scientific">Mytilinidion resinicola</name>
    <dbReference type="NCBI Taxonomy" id="574789"/>
    <lineage>
        <taxon>Eukaryota</taxon>
        <taxon>Fungi</taxon>
        <taxon>Dikarya</taxon>
        <taxon>Ascomycota</taxon>
        <taxon>Pezizomycotina</taxon>
        <taxon>Dothideomycetes</taxon>
        <taxon>Pleosporomycetidae</taxon>
        <taxon>Mytilinidiales</taxon>
        <taxon>Mytilinidiaceae</taxon>
        <taxon>Mytilinidion</taxon>
    </lineage>
</organism>
<dbReference type="RefSeq" id="XP_033572615.1">
    <property type="nucleotide sequence ID" value="XM_033720816.1"/>
</dbReference>
<evidence type="ECO:0000313" key="3">
    <source>
        <dbReference type="EMBL" id="KAF2805651.1"/>
    </source>
</evidence>
<dbReference type="Proteomes" id="UP000504636">
    <property type="component" value="Unplaced"/>
</dbReference>
<evidence type="ECO:0000313" key="5">
    <source>
        <dbReference type="RefSeq" id="XP_033572615.1"/>
    </source>
</evidence>
<evidence type="ECO:0000313" key="4">
    <source>
        <dbReference type="Proteomes" id="UP000504636"/>
    </source>
</evidence>
<feature type="compositionally biased region" description="Basic and acidic residues" evidence="2">
    <location>
        <begin position="359"/>
        <end position="369"/>
    </location>
</feature>
<proteinExistence type="predicted"/>
<dbReference type="Pfam" id="PF03637">
    <property type="entry name" value="Mob1_phocein"/>
    <property type="match status" value="1"/>
</dbReference>
<feature type="compositionally biased region" description="Low complexity" evidence="2">
    <location>
        <begin position="448"/>
        <end position="461"/>
    </location>
</feature>
<sequence>MMAALSPSSSPRLPSPPPIAEDQIGPKSPTGAQAEQQAKLFSIVDHGASRRIRPGTKAEDMTEGPPLVDLTEIDSAFQLTEHLKALHNVLTHPIGTNTTIPIDKTMATRLAHPPEGVDKSLWLYELCRFLTQKANSIIIALFSDSPPCSSHTCPEMRASEWQYLCAVHDPPKSCCAIDYCCHTLDWAANTLTSPKHFPSRLALGTEASTAHQQVRQLTNIFRRVYRIFAHAWFQHREVFWKVESRTGLYIFFKTVCDVYSLIPEDNFTIPPDAEGVESTSTAAPSTVASIYVRDDENRVVDEEKLEPPASEKETQPGNTTKRMHRHTPSVGVTVVSTVVEENEDEEENPTAQRQAAAEPKSEPDNRPVPEELEPGEEQIEPPTPMTAIEASGDQDQDPAEPENKVQLAPTPEPEPEVVENPAAEAEQQPLSETADPLPKAEEHDESGVADAEQAPVAPVAAEAEDEKGEKAEVVATTVEHVETKDEAAEVKTDDV</sequence>
<dbReference type="SMART" id="SM01388">
    <property type="entry name" value="Mob1_phocein"/>
    <property type="match status" value="1"/>
</dbReference>
<feature type="binding site" evidence="1">
    <location>
        <position position="153"/>
    </location>
    <ligand>
        <name>Zn(2+)</name>
        <dbReference type="ChEBI" id="CHEBI:29105"/>
    </ligand>
</feature>
<feature type="binding site" evidence="1">
    <location>
        <position position="148"/>
    </location>
    <ligand>
        <name>Zn(2+)</name>
        <dbReference type="ChEBI" id="CHEBI:29105"/>
    </ligand>
</feature>
<feature type="compositionally biased region" description="Low complexity" evidence="2">
    <location>
        <begin position="328"/>
        <end position="339"/>
    </location>
</feature>
<dbReference type="EMBL" id="MU003709">
    <property type="protein sequence ID" value="KAF2805651.1"/>
    <property type="molecule type" value="Genomic_DNA"/>
</dbReference>
<dbReference type="PANTHER" id="PTHR22599">
    <property type="entry name" value="MPS ONE BINDER KINASE ACTIVATOR-LIKE MOB"/>
    <property type="match status" value="1"/>
</dbReference>
<evidence type="ECO:0000256" key="1">
    <source>
        <dbReference type="PIRSR" id="PIRSR605301-1"/>
    </source>
</evidence>